<dbReference type="EMBL" id="NBCO01000015">
    <property type="protein sequence ID" value="ORC88717.1"/>
    <property type="molecule type" value="Genomic_DNA"/>
</dbReference>
<evidence type="ECO:0000256" key="7">
    <source>
        <dbReference type="ARBA" id="ARBA00022989"/>
    </source>
</evidence>
<comment type="caution">
    <text evidence="11">The sequence shown here is derived from an EMBL/GenBank/DDBJ whole genome shotgun (WGS) entry which is preliminary data.</text>
</comment>
<keyword evidence="12" id="KW-1185">Reference proteome</keyword>
<dbReference type="OrthoDB" id="252344at2759"/>
<sequence>MLRGLLVRRRMGRKVRKSTPLLWLLCISLLVVVFLYYGYSYYFTADGTTNRSVKSEEQQLEEEDDNTEGEMPCFASHTTNTTTNRTHDITTLLALRHIRKNVRKTWQQYKYLVVLGIPSMDAPPQRRRRALQRASWLRYREVATRANGFKAPLLVLFALARPPPLVSLTPLTPQSALARGRRVYSMAAHAEAASRQDVLLFPQCDAAAKTRKHSGGGGHWGLAAEVGTSAKSFMWYRLALRLAPNAAYIAKADDDIFLRVPQYLADLNTLPRDGLYWGRIMPWWPRKGNKQQVFYFAGGMCITMSRDVVQHVIEYTPLQRILSTPVDEESLGEGKTKNATLIAYFKSLNADHEDIMIGRVLYETKHPGIIFVPEKKCRFHDVHVGANKAPITAQSVVVHHLRENEYAELLRRFPEEGNDSENKVKPVLFTRIPGPMGVVGEAQYVYSCR</sequence>
<evidence type="ECO:0000256" key="2">
    <source>
        <dbReference type="ARBA" id="ARBA00008661"/>
    </source>
</evidence>
<keyword evidence="3 10" id="KW-0328">Glycosyltransferase</keyword>
<protein>
    <recommendedName>
        <fullName evidence="10">Hexosyltransferase</fullName>
        <ecNumber evidence="10">2.4.1.-</ecNumber>
    </recommendedName>
</protein>
<name>A0A1X0NVK8_9TRYP</name>
<comment type="similarity">
    <text evidence="2 10">Belongs to the glycosyltransferase 31 family.</text>
</comment>
<dbReference type="GeneID" id="39985580"/>
<dbReference type="PANTHER" id="PTHR11214:SF351">
    <property type="entry name" value="BETA-1,3-GALACTOSYLTRANSFERASE PVG3"/>
    <property type="match status" value="1"/>
</dbReference>
<evidence type="ECO:0000256" key="6">
    <source>
        <dbReference type="ARBA" id="ARBA00022968"/>
    </source>
</evidence>
<evidence type="ECO:0000313" key="11">
    <source>
        <dbReference type="EMBL" id="ORC88717.1"/>
    </source>
</evidence>
<keyword evidence="8 10" id="KW-0333">Golgi apparatus</keyword>
<evidence type="ECO:0000256" key="4">
    <source>
        <dbReference type="ARBA" id="ARBA00022679"/>
    </source>
</evidence>
<dbReference type="VEuPathDB" id="TriTrypDB:TM35_000151480"/>
<evidence type="ECO:0000256" key="8">
    <source>
        <dbReference type="ARBA" id="ARBA00023034"/>
    </source>
</evidence>
<keyword evidence="9 10" id="KW-0472">Membrane</keyword>
<reference evidence="11 12" key="1">
    <citation type="submission" date="2017-03" db="EMBL/GenBank/DDBJ databases">
        <title>An alternative strategy for trypanosome survival in the mammalian bloodstream revealed through genome and transcriptome analysis of the ubiquitous bovine parasite Trypanosoma (Megatrypanum) theileri.</title>
        <authorList>
            <person name="Kelly S."/>
            <person name="Ivens A."/>
            <person name="Mott A."/>
            <person name="O'Neill E."/>
            <person name="Emms D."/>
            <person name="Macleod O."/>
            <person name="Voorheis P."/>
            <person name="Matthews J."/>
            <person name="Matthews K."/>
            <person name="Carrington M."/>
        </authorList>
    </citation>
    <scope>NUCLEOTIDE SEQUENCE [LARGE SCALE GENOMIC DNA]</scope>
    <source>
        <strain evidence="11">Edinburgh</strain>
    </source>
</reference>
<keyword evidence="6 10" id="KW-0735">Signal-anchor</keyword>
<evidence type="ECO:0000256" key="1">
    <source>
        <dbReference type="ARBA" id="ARBA00004323"/>
    </source>
</evidence>
<organism evidence="11 12">
    <name type="scientific">Trypanosoma theileri</name>
    <dbReference type="NCBI Taxonomy" id="67003"/>
    <lineage>
        <taxon>Eukaryota</taxon>
        <taxon>Discoba</taxon>
        <taxon>Euglenozoa</taxon>
        <taxon>Kinetoplastea</taxon>
        <taxon>Metakinetoplastina</taxon>
        <taxon>Trypanosomatida</taxon>
        <taxon>Trypanosomatidae</taxon>
        <taxon>Trypanosoma</taxon>
    </lineage>
</organism>
<evidence type="ECO:0000256" key="10">
    <source>
        <dbReference type="RuleBase" id="RU363063"/>
    </source>
</evidence>
<keyword evidence="7 10" id="KW-1133">Transmembrane helix</keyword>
<dbReference type="Gene3D" id="3.90.550.50">
    <property type="match status" value="1"/>
</dbReference>
<dbReference type="EC" id="2.4.1.-" evidence="10"/>
<proteinExistence type="inferred from homology"/>
<dbReference type="InterPro" id="IPR002659">
    <property type="entry name" value="Glyco_trans_31"/>
</dbReference>
<keyword evidence="4 11" id="KW-0808">Transferase</keyword>
<keyword evidence="5 10" id="KW-0812">Transmembrane</keyword>
<accession>A0A1X0NVK8</accession>
<comment type="subcellular location">
    <subcellularLocation>
        <location evidence="1 10">Golgi apparatus membrane</location>
        <topology evidence="1 10">Single-pass type II membrane protein</topology>
    </subcellularLocation>
</comment>
<evidence type="ECO:0000256" key="9">
    <source>
        <dbReference type="ARBA" id="ARBA00023136"/>
    </source>
</evidence>
<dbReference type="GO" id="GO:0000139">
    <property type="term" value="C:Golgi membrane"/>
    <property type="evidence" value="ECO:0007669"/>
    <property type="project" value="UniProtKB-SubCell"/>
</dbReference>
<dbReference type="PANTHER" id="PTHR11214">
    <property type="entry name" value="BETA-1,3-N-ACETYLGLUCOSAMINYLTRANSFERASE"/>
    <property type="match status" value="1"/>
</dbReference>
<feature type="transmembrane region" description="Helical" evidence="10">
    <location>
        <begin position="21"/>
        <end position="42"/>
    </location>
</feature>
<gene>
    <name evidence="11" type="ORF">TM35_000151480</name>
</gene>
<dbReference type="RefSeq" id="XP_028882783.1">
    <property type="nucleotide sequence ID" value="XM_029025800.1"/>
</dbReference>
<dbReference type="AlphaFoldDB" id="A0A1X0NVK8"/>
<dbReference type="Proteomes" id="UP000192257">
    <property type="component" value="Unassembled WGS sequence"/>
</dbReference>
<dbReference type="GO" id="GO:0016758">
    <property type="term" value="F:hexosyltransferase activity"/>
    <property type="evidence" value="ECO:0007669"/>
    <property type="project" value="InterPro"/>
</dbReference>
<evidence type="ECO:0000313" key="12">
    <source>
        <dbReference type="Proteomes" id="UP000192257"/>
    </source>
</evidence>
<evidence type="ECO:0000256" key="5">
    <source>
        <dbReference type="ARBA" id="ARBA00022692"/>
    </source>
</evidence>
<evidence type="ECO:0000256" key="3">
    <source>
        <dbReference type="ARBA" id="ARBA00022676"/>
    </source>
</evidence>